<dbReference type="Pfam" id="PF01369">
    <property type="entry name" value="Sec7"/>
    <property type="match status" value="1"/>
</dbReference>
<feature type="compositionally biased region" description="Low complexity" evidence="1">
    <location>
        <begin position="753"/>
        <end position="763"/>
    </location>
</feature>
<feature type="domain" description="PH" evidence="2">
    <location>
        <begin position="1489"/>
        <end position="1623"/>
    </location>
</feature>
<feature type="compositionally biased region" description="Low complexity" evidence="1">
    <location>
        <begin position="106"/>
        <end position="117"/>
    </location>
</feature>
<dbReference type="PANTHER" id="PTHR10663:SF405">
    <property type="entry name" value="ARF GUANINE NUCLEOTIDE EXCHANGE FACTOR SYT1"/>
    <property type="match status" value="1"/>
</dbReference>
<dbReference type="Proteomes" id="UP000001072">
    <property type="component" value="Unassembled WGS sequence"/>
</dbReference>
<evidence type="ECO:0000313" key="4">
    <source>
        <dbReference type="EMBL" id="EGG10223.1"/>
    </source>
</evidence>
<feature type="region of interest" description="Disordered" evidence="1">
    <location>
        <begin position="817"/>
        <end position="853"/>
    </location>
</feature>
<feature type="compositionally biased region" description="Polar residues" evidence="1">
    <location>
        <begin position="275"/>
        <end position="302"/>
    </location>
</feature>
<feature type="compositionally biased region" description="Polar residues" evidence="1">
    <location>
        <begin position="520"/>
        <end position="537"/>
    </location>
</feature>
<feature type="compositionally biased region" description="Polar residues" evidence="1">
    <location>
        <begin position="1697"/>
        <end position="1706"/>
    </location>
</feature>
<dbReference type="KEGG" id="mlr:MELLADRAFT_76996"/>
<dbReference type="eggNOG" id="KOG0929">
    <property type="taxonomic scope" value="Eukaryota"/>
</dbReference>
<dbReference type="InterPro" id="IPR023394">
    <property type="entry name" value="Sec7_C_sf"/>
</dbReference>
<feature type="compositionally biased region" description="Polar residues" evidence="1">
    <location>
        <begin position="435"/>
        <end position="458"/>
    </location>
</feature>
<feature type="region of interest" description="Disordered" evidence="1">
    <location>
        <begin position="890"/>
        <end position="928"/>
    </location>
</feature>
<accession>F4RC56</accession>
<dbReference type="GeneID" id="18932872"/>
<feature type="region of interest" description="Disordered" evidence="1">
    <location>
        <begin position="360"/>
        <end position="416"/>
    </location>
</feature>
<organism evidence="5">
    <name type="scientific">Melampsora larici-populina (strain 98AG31 / pathotype 3-4-7)</name>
    <name type="common">Poplar leaf rust fungus</name>
    <dbReference type="NCBI Taxonomy" id="747676"/>
    <lineage>
        <taxon>Eukaryota</taxon>
        <taxon>Fungi</taxon>
        <taxon>Dikarya</taxon>
        <taxon>Basidiomycota</taxon>
        <taxon>Pucciniomycotina</taxon>
        <taxon>Pucciniomycetes</taxon>
        <taxon>Pucciniales</taxon>
        <taxon>Melampsoraceae</taxon>
        <taxon>Melampsora</taxon>
    </lineage>
</organism>
<dbReference type="OrthoDB" id="430364at2759"/>
<dbReference type="Gene3D" id="2.30.29.30">
    <property type="entry name" value="Pleckstrin-homology domain (PH domain)/Phosphotyrosine-binding domain (PTB)"/>
    <property type="match status" value="1"/>
</dbReference>
<feature type="region of interest" description="Disordered" evidence="1">
    <location>
        <begin position="1952"/>
        <end position="2014"/>
    </location>
</feature>
<dbReference type="InterPro" id="IPR035999">
    <property type="entry name" value="Sec7_dom_sf"/>
</dbReference>
<feature type="compositionally biased region" description="Basic and acidic residues" evidence="1">
    <location>
        <begin position="333"/>
        <end position="342"/>
    </location>
</feature>
<dbReference type="VEuPathDB" id="FungiDB:MELLADRAFT_76996"/>
<feature type="region of interest" description="Disordered" evidence="1">
    <location>
        <begin position="753"/>
        <end position="797"/>
    </location>
</feature>
<dbReference type="PROSITE" id="PS50190">
    <property type="entry name" value="SEC7"/>
    <property type="match status" value="1"/>
</dbReference>
<feature type="region of interest" description="Disordered" evidence="1">
    <location>
        <begin position="1662"/>
        <end position="1748"/>
    </location>
</feature>
<dbReference type="EMBL" id="GL883095">
    <property type="protein sequence ID" value="EGG10223.1"/>
    <property type="molecule type" value="Genomic_DNA"/>
</dbReference>
<dbReference type="CDD" id="cd00171">
    <property type="entry name" value="Sec7"/>
    <property type="match status" value="1"/>
</dbReference>
<evidence type="ECO:0000256" key="1">
    <source>
        <dbReference type="SAM" id="MobiDB-lite"/>
    </source>
</evidence>
<dbReference type="FunFam" id="1.10.1000.11:FF:000002">
    <property type="entry name" value="Cytohesin 1"/>
    <property type="match status" value="1"/>
</dbReference>
<feature type="region of interest" description="Disordered" evidence="1">
    <location>
        <begin position="1043"/>
        <end position="1180"/>
    </location>
</feature>
<dbReference type="RefSeq" id="XP_007406524.1">
    <property type="nucleotide sequence ID" value="XM_007406462.1"/>
</dbReference>
<feature type="compositionally biased region" description="Low complexity" evidence="1">
    <location>
        <begin position="1099"/>
        <end position="1109"/>
    </location>
</feature>
<dbReference type="HOGENOM" id="CLU_232860_0_0_1"/>
<name>F4RC56_MELLP</name>
<reference evidence="5" key="1">
    <citation type="journal article" date="2011" name="Proc. Natl. Acad. Sci. U.S.A.">
        <title>Obligate biotrophy features unraveled by the genomic analysis of rust fungi.</title>
        <authorList>
            <person name="Duplessis S."/>
            <person name="Cuomo C.A."/>
            <person name="Lin Y.-C."/>
            <person name="Aerts A."/>
            <person name="Tisserant E."/>
            <person name="Veneault-Fourrey C."/>
            <person name="Joly D.L."/>
            <person name="Hacquard S."/>
            <person name="Amselem J."/>
            <person name="Cantarel B.L."/>
            <person name="Chiu R."/>
            <person name="Coutinho P.M."/>
            <person name="Feau N."/>
            <person name="Field M."/>
            <person name="Frey P."/>
            <person name="Gelhaye E."/>
            <person name="Goldberg J."/>
            <person name="Grabherr M.G."/>
            <person name="Kodira C.D."/>
            <person name="Kohler A."/>
            <person name="Kuees U."/>
            <person name="Lindquist E.A."/>
            <person name="Lucas S.M."/>
            <person name="Mago R."/>
            <person name="Mauceli E."/>
            <person name="Morin E."/>
            <person name="Murat C."/>
            <person name="Pangilinan J.L."/>
            <person name="Park R."/>
            <person name="Pearson M."/>
            <person name="Quesneville H."/>
            <person name="Rouhier N."/>
            <person name="Sakthikumar S."/>
            <person name="Salamov A.A."/>
            <person name="Schmutz J."/>
            <person name="Selles B."/>
            <person name="Shapiro H."/>
            <person name="Tanguay P."/>
            <person name="Tuskan G.A."/>
            <person name="Henrissat B."/>
            <person name="Van de Peer Y."/>
            <person name="Rouze P."/>
            <person name="Ellis J.G."/>
            <person name="Dodds P.N."/>
            <person name="Schein J.E."/>
            <person name="Zhong S."/>
            <person name="Hamelin R.C."/>
            <person name="Grigoriev I.V."/>
            <person name="Szabo L.J."/>
            <person name="Martin F."/>
        </authorList>
    </citation>
    <scope>NUCLEOTIDE SEQUENCE [LARGE SCALE GENOMIC DNA]</scope>
    <source>
        <strain evidence="5">98AG31 / pathotype 3-4-7</strain>
    </source>
</reference>
<dbReference type="STRING" id="747676.F4RC56"/>
<sequence>MLVENPSIHQLEVLDDRFGNQKSDVSEVDQENKKLKSLKSDSNYHRFDNLRRAKSTSNFISSHSPSPPLHQHSSFKSSFKSSSNSLKSLKSILTIHSSTDHHLQKSNSTSTSPNASSYKKSNLIHKLIRSASSRLHHQADMSSHSDHFKSQLHSPILLSPPSQRSCSASTSSAHTAFVTVPNSPSTDLQSTFLNSEPVSPSFSPSPQRHLPGTLSLLEEIRPYSNIPNLTQISQIASEHALERDCKYESNTRNATQSPTLQDTQTINSPLAHLSDSGSPHSLQKLSTTTMEASSSPQTTMEQIKNKNHHINSQAGRPQSPLNDPQKSALIPSAEKKESSSVFDHDSTGVIVVNQSRAGSIDALDRPSSRSSKLYHTEAVSRSGPSTLADPLSRNSSSQGRPSPSTSKSLEDMSNRKSSISALPDHFQSFKSLMNRRTSVSSRISNSAQPQPDMTSPHPTTELPLASSSSPPKIRKSRTVAKLVGRIGKRLRPKTKTQDVRGNSANESHYRPHSLLPTKATEASSETGCGDLTSSTAPEFSDSRVVESDMSFEKVTPVPLSPVSEPKPQAEGLQDSSENPVSTPQSSSFGKVRPLPTPKPNLRSARKYDLESDPDSDMENDTRPQTKISPRPFKNLSHLNLSSIVDEFQESELVYQLPALPSPISPLCSLFTDPGRFDHEKPKRPPTSPGYAHLIATSQICDPKGKARMVHSVELTRLPTTDKGKVLASNSVDLDISSRPAVNRVSMEAYRSIDPSSALSSTSSQPTTLFGHHSDQSEVETPASHISHEDNLNLPRTRISLHPRSSLRLASSPTTISTAIPVNSDQVTTSLHRQKSASGTPRPPSSGTPDLPRALSASVDNITQSTAQKEIFPLSSSAHSRSMEVTPWDYQDIPMRSTDGSLDHSQRLFPNGPSTSLLTSPKQESSRQRASTLFFGTLPGLKSSTRPTITGQHTVYNRPTKLSGSLDGQNRQPSVRNDLPFVQRCKSESRREMYLHVNASVSTTSSLGLYLNLRRTTIPKSSNSPSRPTQLLQTFTAPITLNHLPLKVSPSSPPSDQKDEDHSASIPRIHSPALLTAQPSSLWRSHSVSVPRKSSLYGDPSPTTTSTNPSHRFSRMITRSQSTANLGSTPSNLLTSNPVNPSKRTGSCHDSPSRLKKPLSTDHELRRRPMTAGPSTISRGTAPMKGFLVELPVKLKLLDRNGEERTEDYLERLGETLEKSMIVSALAASPDPFHLSAIITYLDSFEFAHDPIDLALRKLLMTISLPKETQQIDRVMEAFAKRYVTCNPKLFSSSDQVYILAFSIIMLHTDAFNKHNRGKMSRADYVKNTRMDGVPSEVLEYIYDNVTYTPFVFVGEDRDITGQKLEVPAESSISTSFFNLGSSTNSNSGGGSLRENKKQTHDPYLMISRGLTHQFRLDLETLIPSRNPFSFTGSVSYLDTKKLRKSFTFSPLIQIINTSKSNSMMNKLVSEVSNEDGLIGIDESLMINLKAVKVGLVFRKESGDGDHHQSNGLIKNVTAKKWKEWCVILTRSQLLFMKDTTLVDELQQSFYEATRMNADNQDEQLVVRITGLKPDSVFSLEDGIALLDLLILGKEQQQQQQYLIEVADENEMNSWITHINFGATYKSTDLPFRTWQLSDQVSSNPLSHSTSSIGANSILLRKSRGSTSSSFGGRSVGYPAEEEELMEGRKSRSRRASDSMNGSLKSRSFNRRGSLVHQGGRADTPERLNRNGNGNGNEPLTPGSGGGSLNVARYEMVKNKIKEIEKEIIKAKVELNEDLRIARNLAVLTPFQISNKNRLQLSILPLSDRIRVLRYNLSKLICYREVLVRDNLLDKANLMNPSIKSPSIDQHRDKEEPTEEACTPKSSGLPLTLGRTITTTTTTTTTTTNGLITEEIESDKINGSQNDQMNENEDENRIGSPITAEHLRTNHVSEVEVIVENEVKGIIPEAESKRSYTPSSIKSPSSSIKIVTSGRRQSSSSSDHHSSIKSSSKKSPGLGDESGWGSPLKKKNTWNVKGLNGIKTHLAHRPATANTFQSTSGAGSGATNGVGRIAVTDQSKRLTQAWGLP</sequence>
<feature type="compositionally biased region" description="Basic and acidic residues" evidence="1">
    <location>
        <begin position="30"/>
        <end position="51"/>
    </location>
</feature>
<feature type="compositionally biased region" description="Polar residues" evidence="1">
    <location>
        <begin position="310"/>
        <end position="325"/>
    </location>
</feature>
<feature type="compositionally biased region" description="Low complexity" evidence="1">
    <location>
        <begin position="1957"/>
        <end position="1969"/>
    </location>
</feature>
<proteinExistence type="predicted"/>
<evidence type="ECO:0000313" key="5">
    <source>
        <dbReference type="Proteomes" id="UP000001072"/>
    </source>
</evidence>
<dbReference type="PROSITE" id="PS50003">
    <property type="entry name" value="PH_DOMAIN"/>
    <property type="match status" value="1"/>
</dbReference>
<feature type="region of interest" description="Disordered" evidence="1">
    <location>
        <begin position="99"/>
        <end position="118"/>
    </location>
</feature>
<dbReference type="InterPro" id="IPR011993">
    <property type="entry name" value="PH-like_dom_sf"/>
</dbReference>
<feature type="compositionally biased region" description="Polar residues" evidence="1">
    <location>
        <begin position="250"/>
        <end position="268"/>
    </location>
</feature>
<feature type="compositionally biased region" description="Low complexity" evidence="1">
    <location>
        <begin position="61"/>
        <end position="77"/>
    </location>
</feature>
<feature type="region of interest" description="Disordered" evidence="1">
    <location>
        <begin position="435"/>
        <end position="633"/>
    </location>
</feature>
<dbReference type="InParanoid" id="F4RC56"/>
<dbReference type="SUPFAM" id="SSF48425">
    <property type="entry name" value="Sec7 domain"/>
    <property type="match status" value="1"/>
</dbReference>
<keyword evidence="5" id="KW-1185">Reference proteome</keyword>
<feature type="compositionally biased region" description="Polar residues" evidence="1">
    <location>
        <begin position="1076"/>
        <end position="1087"/>
    </location>
</feature>
<feature type="compositionally biased region" description="Polar residues" evidence="1">
    <location>
        <begin position="911"/>
        <end position="928"/>
    </location>
</feature>
<feature type="compositionally biased region" description="Polar residues" evidence="1">
    <location>
        <begin position="573"/>
        <end position="588"/>
    </location>
</feature>
<feature type="region of interest" description="Disordered" evidence="1">
    <location>
        <begin position="19"/>
        <end position="77"/>
    </location>
</feature>
<feature type="compositionally biased region" description="Low complexity" evidence="1">
    <location>
        <begin position="392"/>
        <end position="407"/>
    </location>
</feature>
<feature type="domain" description="SEC7" evidence="3">
    <location>
        <begin position="1158"/>
        <end position="1348"/>
    </location>
</feature>
<dbReference type="Gene3D" id="1.10.1000.11">
    <property type="entry name" value="Arf Nucleotide-binding Site Opener,domain 2"/>
    <property type="match status" value="1"/>
</dbReference>
<feature type="compositionally biased region" description="Polar residues" evidence="1">
    <location>
        <begin position="817"/>
        <end position="830"/>
    </location>
</feature>
<feature type="region of interest" description="Disordered" evidence="1">
    <location>
        <begin position="1843"/>
        <end position="1872"/>
    </location>
</feature>
<dbReference type="GO" id="GO:0005085">
    <property type="term" value="F:guanyl-nucleotide exchange factor activity"/>
    <property type="evidence" value="ECO:0007669"/>
    <property type="project" value="InterPro"/>
</dbReference>
<dbReference type="InterPro" id="IPR001849">
    <property type="entry name" value="PH_domain"/>
</dbReference>
<evidence type="ECO:0000259" key="2">
    <source>
        <dbReference type="PROSITE" id="PS50003"/>
    </source>
</evidence>
<feature type="region of interest" description="Disordered" evidence="1">
    <location>
        <begin position="243"/>
        <end position="342"/>
    </location>
</feature>
<dbReference type="GO" id="GO:0032012">
    <property type="term" value="P:regulation of ARF protein signal transduction"/>
    <property type="evidence" value="ECO:0007669"/>
    <property type="project" value="InterPro"/>
</dbReference>
<protein>
    <recommendedName>
        <fullName evidence="6">SEC7 domain-containing protein</fullName>
    </recommendedName>
</protein>
<dbReference type="PANTHER" id="PTHR10663">
    <property type="entry name" value="GUANYL-NUCLEOTIDE EXCHANGE FACTOR"/>
    <property type="match status" value="1"/>
</dbReference>
<feature type="compositionally biased region" description="Polar residues" evidence="1">
    <location>
        <begin position="1116"/>
        <end position="1149"/>
    </location>
</feature>
<dbReference type="InterPro" id="IPR000904">
    <property type="entry name" value="Sec7_dom"/>
</dbReference>
<dbReference type="SMART" id="SM00222">
    <property type="entry name" value="Sec7"/>
    <property type="match status" value="1"/>
</dbReference>
<evidence type="ECO:0000259" key="3">
    <source>
        <dbReference type="PROSITE" id="PS50190"/>
    </source>
</evidence>
<feature type="compositionally biased region" description="Low complexity" evidence="1">
    <location>
        <begin position="1729"/>
        <end position="1739"/>
    </location>
</feature>
<gene>
    <name evidence="4" type="ORF">MELLADRAFT_76996</name>
</gene>
<evidence type="ECO:0008006" key="6">
    <source>
        <dbReference type="Google" id="ProtNLM"/>
    </source>
</evidence>